<evidence type="ECO:0000256" key="1">
    <source>
        <dbReference type="ARBA" id="ARBA00008455"/>
    </source>
</evidence>
<organism evidence="6">
    <name type="scientific">Aplanochytrium stocchinoi</name>
    <dbReference type="NCBI Taxonomy" id="215587"/>
    <lineage>
        <taxon>Eukaryota</taxon>
        <taxon>Sar</taxon>
        <taxon>Stramenopiles</taxon>
        <taxon>Bigyra</taxon>
        <taxon>Labyrinthulomycetes</taxon>
        <taxon>Thraustochytrida</taxon>
        <taxon>Thraustochytriidae</taxon>
        <taxon>Aplanochytrium</taxon>
    </lineage>
</organism>
<dbReference type="PRINTS" id="PR00705">
    <property type="entry name" value="PAPAIN"/>
</dbReference>
<dbReference type="SMART" id="SM00645">
    <property type="entry name" value="Pept_C1"/>
    <property type="match status" value="1"/>
</dbReference>
<dbReference type="CDD" id="cd02248">
    <property type="entry name" value="Peptidase_C1A"/>
    <property type="match status" value="1"/>
</dbReference>
<dbReference type="Gene3D" id="3.90.70.10">
    <property type="entry name" value="Cysteine proteinases"/>
    <property type="match status" value="1"/>
</dbReference>
<dbReference type="InterPro" id="IPR038765">
    <property type="entry name" value="Papain-like_cys_pep_sf"/>
</dbReference>
<feature type="domain" description="Peptidase C1A papain C-terminal" evidence="5">
    <location>
        <begin position="162"/>
        <end position="423"/>
    </location>
</feature>
<dbReference type="SUPFAM" id="SSF54001">
    <property type="entry name" value="Cysteine proteinases"/>
    <property type="match status" value="1"/>
</dbReference>
<dbReference type="PANTHER" id="PTHR12411">
    <property type="entry name" value="CYSTEINE PROTEASE FAMILY C1-RELATED"/>
    <property type="match status" value="1"/>
</dbReference>
<dbReference type="PROSITE" id="PS00639">
    <property type="entry name" value="THIOL_PROTEASE_HIS"/>
    <property type="match status" value="1"/>
</dbReference>
<dbReference type="InterPro" id="IPR013201">
    <property type="entry name" value="Prot_inhib_I29"/>
</dbReference>
<sequence length="425" mass="47846">MKSKLHLLSLPLCLYSWVVLSLRSELIIVNGSSLQLNNLQNVIVDDFDFDWYKTFCTETVERVNFCNFLKRFDKEGMEGYRTRESLLKRFHIFVQNVNYVEDLNSFRGSRPDEDNAEYSAQFSPFGDLTPQEFERKILMKVHYNGNLHKVPVGSVTHMTKKLPKSFDWVQRGKVTEIKDQGSIGTCWAFSAVGVLEGQIAISFNKKLNLSVEQLIECDSMANRSSGDADCSEFGGWPYLAFEFLEKFGGIYSDNDWPYCAGTLDSKTKLPKCFPCMAKYYDKTSCGDHSDLYCNASTTLGQGPSGLCRQTTERSKLFAAKVKSWRTISSNETELAYELVRTGPISVAMNAGPLQFYRRGVLNPRFCNSKSLNHAVLLVGYGGDDLPFWKVKNSWGVGFGESGYFRIKRGAGKCGINMAASTASIH</sequence>
<reference evidence="6" key="1">
    <citation type="submission" date="2021-01" db="EMBL/GenBank/DDBJ databases">
        <authorList>
            <person name="Corre E."/>
            <person name="Pelletier E."/>
            <person name="Niang G."/>
            <person name="Scheremetjew M."/>
            <person name="Finn R."/>
            <person name="Kale V."/>
            <person name="Holt S."/>
            <person name="Cochrane G."/>
            <person name="Meng A."/>
            <person name="Brown T."/>
            <person name="Cohen L."/>
        </authorList>
    </citation>
    <scope>NUCLEOTIDE SEQUENCE</scope>
    <source>
        <strain evidence="6">GSBS06</strain>
    </source>
</reference>
<evidence type="ECO:0000256" key="2">
    <source>
        <dbReference type="ARBA" id="ARBA00023145"/>
    </source>
</evidence>
<dbReference type="InterPro" id="IPR013128">
    <property type="entry name" value="Peptidase_C1A"/>
</dbReference>
<proteinExistence type="inferred from homology"/>
<gene>
    <name evidence="6" type="ORF">ASTO00021_LOCUS16427</name>
</gene>
<dbReference type="InterPro" id="IPR000668">
    <property type="entry name" value="Peptidase_C1A_C"/>
</dbReference>
<dbReference type="PROSITE" id="PS00139">
    <property type="entry name" value="THIOL_PROTEASE_CYS"/>
    <property type="match status" value="1"/>
</dbReference>
<keyword evidence="2" id="KW-0865">Zymogen</keyword>
<evidence type="ECO:0000256" key="3">
    <source>
        <dbReference type="ARBA" id="ARBA00023157"/>
    </source>
</evidence>
<feature type="chain" id="PRO_5031036510" description="Peptidase C1A papain C-terminal domain-containing protein" evidence="4">
    <location>
        <begin position="22"/>
        <end position="425"/>
    </location>
</feature>
<protein>
    <recommendedName>
        <fullName evidence="5">Peptidase C1A papain C-terminal domain-containing protein</fullName>
    </recommendedName>
</protein>
<dbReference type="InterPro" id="IPR000169">
    <property type="entry name" value="Pept_cys_AS"/>
</dbReference>
<keyword evidence="4" id="KW-0732">Signal</keyword>
<dbReference type="InterPro" id="IPR025660">
    <property type="entry name" value="Pept_his_AS"/>
</dbReference>
<evidence type="ECO:0000259" key="5">
    <source>
        <dbReference type="SMART" id="SM00645"/>
    </source>
</evidence>
<dbReference type="Pfam" id="PF08246">
    <property type="entry name" value="Inhibitor_I29"/>
    <property type="match status" value="1"/>
</dbReference>
<dbReference type="InterPro" id="IPR039417">
    <property type="entry name" value="Peptidase_C1A_papain-like"/>
</dbReference>
<dbReference type="GO" id="GO:0008234">
    <property type="term" value="F:cysteine-type peptidase activity"/>
    <property type="evidence" value="ECO:0007669"/>
    <property type="project" value="InterPro"/>
</dbReference>
<accession>A0A7S3V1U5</accession>
<evidence type="ECO:0000313" key="6">
    <source>
        <dbReference type="EMBL" id="CAE0446434.1"/>
    </source>
</evidence>
<dbReference type="EMBL" id="HBIN01021433">
    <property type="protein sequence ID" value="CAE0446434.1"/>
    <property type="molecule type" value="Transcribed_RNA"/>
</dbReference>
<dbReference type="Pfam" id="PF00112">
    <property type="entry name" value="Peptidase_C1"/>
    <property type="match status" value="1"/>
</dbReference>
<name>A0A7S3V1U5_9STRA</name>
<feature type="signal peptide" evidence="4">
    <location>
        <begin position="1"/>
        <end position="21"/>
    </location>
</feature>
<evidence type="ECO:0000256" key="4">
    <source>
        <dbReference type="SAM" id="SignalP"/>
    </source>
</evidence>
<dbReference type="GO" id="GO:0006508">
    <property type="term" value="P:proteolysis"/>
    <property type="evidence" value="ECO:0007669"/>
    <property type="project" value="InterPro"/>
</dbReference>
<comment type="similarity">
    <text evidence="1">Belongs to the peptidase C1 family.</text>
</comment>
<dbReference type="AlphaFoldDB" id="A0A7S3V1U5"/>
<keyword evidence="3" id="KW-1015">Disulfide bond</keyword>